<dbReference type="EMBL" id="UYYB01016588">
    <property type="protein sequence ID" value="VDM70555.1"/>
    <property type="molecule type" value="Genomic_DNA"/>
</dbReference>
<organism evidence="3 4">
    <name type="scientific">Strongylus vulgaris</name>
    <name type="common">Blood worm</name>
    <dbReference type="NCBI Taxonomy" id="40348"/>
    <lineage>
        <taxon>Eukaryota</taxon>
        <taxon>Metazoa</taxon>
        <taxon>Ecdysozoa</taxon>
        <taxon>Nematoda</taxon>
        <taxon>Chromadorea</taxon>
        <taxon>Rhabditida</taxon>
        <taxon>Rhabditina</taxon>
        <taxon>Rhabditomorpha</taxon>
        <taxon>Strongyloidea</taxon>
        <taxon>Strongylidae</taxon>
        <taxon>Strongylus</taxon>
    </lineage>
</organism>
<dbReference type="GO" id="GO:0051664">
    <property type="term" value="P:nuclear pore localization"/>
    <property type="evidence" value="ECO:0007669"/>
    <property type="project" value="TreeGrafter"/>
</dbReference>
<gene>
    <name evidence="3" type="ORF">SVUK_LOCUS5553</name>
</gene>
<accession>A0A3P7KHJ0</accession>
<dbReference type="GO" id="GO:0007097">
    <property type="term" value="P:nuclear migration"/>
    <property type="evidence" value="ECO:0007669"/>
    <property type="project" value="TreeGrafter"/>
</dbReference>
<evidence type="ECO:0008006" key="5">
    <source>
        <dbReference type="Google" id="ProtNLM"/>
    </source>
</evidence>
<evidence type="ECO:0000256" key="1">
    <source>
        <dbReference type="ARBA" id="ARBA00023054"/>
    </source>
</evidence>
<dbReference type="GO" id="GO:0031507">
    <property type="term" value="P:heterochromatin formation"/>
    <property type="evidence" value="ECO:0007669"/>
    <property type="project" value="TreeGrafter"/>
</dbReference>
<dbReference type="PANTHER" id="PTHR45721">
    <property type="entry name" value="LAMIN DM0-RELATED"/>
    <property type="match status" value="1"/>
</dbReference>
<evidence type="ECO:0000313" key="4">
    <source>
        <dbReference type="Proteomes" id="UP000270094"/>
    </source>
</evidence>
<proteinExistence type="predicted"/>
<evidence type="ECO:0000256" key="2">
    <source>
        <dbReference type="SAM" id="Coils"/>
    </source>
</evidence>
<dbReference type="OrthoDB" id="5790241at2759"/>
<protein>
    <recommendedName>
        <fullName evidence="5">IF rod domain-containing protein</fullName>
    </recommendedName>
</protein>
<dbReference type="GO" id="GO:0005200">
    <property type="term" value="F:structural constituent of cytoskeleton"/>
    <property type="evidence" value="ECO:0007669"/>
    <property type="project" value="TreeGrafter"/>
</dbReference>
<keyword evidence="1 2" id="KW-0175">Coiled coil</keyword>
<evidence type="ECO:0000313" key="3">
    <source>
        <dbReference type="EMBL" id="VDM70555.1"/>
    </source>
</evidence>
<keyword evidence="4" id="KW-1185">Reference proteome</keyword>
<feature type="coiled-coil region" evidence="2">
    <location>
        <begin position="166"/>
        <end position="200"/>
    </location>
</feature>
<name>A0A3P7KHJ0_STRVU</name>
<dbReference type="AlphaFoldDB" id="A0A3P7KHJ0"/>
<feature type="coiled-coil region" evidence="2">
    <location>
        <begin position="46"/>
        <end position="73"/>
    </location>
</feature>
<sequence length="222" mass="26609">MFYGIASISEVYGLHAKNKRLADERSQLTNQNTNLYGDYERIWDEIARIRLELAEYKAREERLLAEKEFLLKVQEREVVEINKLLPISSFDARQFFENDIALAVKDIKLEYETSYKLRRGEVTSLYQQKLDELSTLAQRASSDESRYRRDQIAKMENMIGDLRMNFRPLEDKNQTLEKQYKQLQDSIKTDEDRFEAEKRRRDGEYKDALARYQRLVSRILEW</sequence>
<dbReference type="GO" id="GO:0006998">
    <property type="term" value="P:nuclear envelope organization"/>
    <property type="evidence" value="ECO:0007669"/>
    <property type="project" value="TreeGrafter"/>
</dbReference>
<dbReference type="GO" id="GO:0005652">
    <property type="term" value="C:nuclear lamina"/>
    <property type="evidence" value="ECO:0007669"/>
    <property type="project" value="TreeGrafter"/>
</dbReference>
<dbReference type="PANTHER" id="PTHR45721:SF7">
    <property type="entry name" value="INTERMEDIATE FILAMENT PROTEIN IFB-2"/>
    <property type="match status" value="1"/>
</dbReference>
<dbReference type="GO" id="GO:0090435">
    <property type="term" value="P:protein localization to nuclear envelope"/>
    <property type="evidence" value="ECO:0007669"/>
    <property type="project" value="TreeGrafter"/>
</dbReference>
<dbReference type="Proteomes" id="UP000270094">
    <property type="component" value="Unassembled WGS sequence"/>
</dbReference>
<reference evidence="3 4" key="1">
    <citation type="submission" date="2018-11" db="EMBL/GenBank/DDBJ databases">
        <authorList>
            <consortium name="Pathogen Informatics"/>
        </authorList>
    </citation>
    <scope>NUCLEOTIDE SEQUENCE [LARGE SCALE GENOMIC DNA]</scope>
</reference>